<gene>
    <name evidence="2" type="ORF">ACFOZ5_07480</name>
</gene>
<keyword evidence="1" id="KW-0812">Transmembrane</keyword>
<comment type="caution">
    <text evidence="2">The sequence shown here is derived from an EMBL/GenBank/DDBJ whole genome shotgun (WGS) entry which is preliminary data.</text>
</comment>
<dbReference type="Proteomes" id="UP001595798">
    <property type="component" value="Unassembled WGS sequence"/>
</dbReference>
<evidence type="ECO:0008006" key="4">
    <source>
        <dbReference type="Google" id="ProtNLM"/>
    </source>
</evidence>
<proteinExistence type="predicted"/>
<dbReference type="RefSeq" id="WP_379886410.1">
    <property type="nucleotide sequence ID" value="NZ_JBHSDI010000011.1"/>
</dbReference>
<keyword evidence="3" id="KW-1185">Reference proteome</keyword>
<evidence type="ECO:0000256" key="1">
    <source>
        <dbReference type="SAM" id="Phobius"/>
    </source>
</evidence>
<accession>A0ABV8QEY9</accession>
<evidence type="ECO:0000313" key="2">
    <source>
        <dbReference type="EMBL" id="MFC4258870.1"/>
    </source>
</evidence>
<feature type="transmembrane region" description="Helical" evidence="1">
    <location>
        <begin position="18"/>
        <end position="38"/>
    </location>
</feature>
<protein>
    <recommendedName>
        <fullName evidence="4">DUF4760 domain-containing protein</fullName>
    </recommendedName>
</protein>
<organism evidence="2 3">
    <name type="scientific">Marinobacter lacisalsi</name>
    <dbReference type="NCBI Taxonomy" id="475979"/>
    <lineage>
        <taxon>Bacteria</taxon>
        <taxon>Pseudomonadati</taxon>
        <taxon>Pseudomonadota</taxon>
        <taxon>Gammaproteobacteria</taxon>
        <taxon>Pseudomonadales</taxon>
        <taxon>Marinobacteraceae</taxon>
        <taxon>Marinobacter</taxon>
    </lineage>
</organism>
<evidence type="ECO:0000313" key="3">
    <source>
        <dbReference type="Proteomes" id="UP001595798"/>
    </source>
</evidence>
<reference evidence="3" key="1">
    <citation type="journal article" date="2019" name="Int. J. Syst. Evol. Microbiol.">
        <title>The Global Catalogue of Microorganisms (GCM) 10K type strain sequencing project: providing services to taxonomists for standard genome sequencing and annotation.</title>
        <authorList>
            <consortium name="The Broad Institute Genomics Platform"/>
            <consortium name="The Broad Institute Genome Sequencing Center for Infectious Disease"/>
            <person name="Wu L."/>
            <person name="Ma J."/>
        </authorList>
    </citation>
    <scope>NUCLEOTIDE SEQUENCE [LARGE SCALE GENOMIC DNA]</scope>
    <source>
        <strain evidence="3">CECT 7297</strain>
    </source>
</reference>
<keyword evidence="1" id="KW-0472">Membrane</keyword>
<dbReference type="EMBL" id="JBHSDI010000011">
    <property type="protein sequence ID" value="MFC4258870.1"/>
    <property type="molecule type" value="Genomic_DNA"/>
</dbReference>
<keyword evidence="1" id="KW-1133">Transmembrane helix</keyword>
<name>A0ABV8QEY9_9GAMM</name>
<sequence>MLNWIIDIFADKSDQARLVTVVLSALVAIFVVLLNQWFNSRRSRRGLLIEKIEELFETSNGYIAACRELIDSLEEPKTSAQHLHSGPQNQDLPKSSVNKLNDAVTKMEMICGLYFTSARFEPKDYYISNMPVVEIMVKNKFVTDGRALVAFEQSEAHVVESRKSLDKLCRDLMAKHGHRT</sequence>